<sequence>MAPFLSVEKIPATYDQYQTTLEPKYLERARIEINEESFRREPAIARMREFIAKHPQIQRCRTDTIFLLRFLRYRKFNVEAACEALEKNLTALLVSRKFFNVDLDNPIIKECLCVPLGPKSDGSLVFLMRLGSVDPATFLPEEVVSLNMIALETYGNLEVYQVTGVTPVIDLLGTTLGHVGARASNFPG</sequence>
<dbReference type="Gene3D" id="3.40.525.10">
    <property type="entry name" value="CRAL-TRIO lipid binding domain"/>
    <property type="match status" value="1"/>
</dbReference>
<dbReference type="Gene3D" id="1.10.8.20">
    <property type="entry name" value="N-terminal domain of phosphatidylinositol transfer protein sec14p"/>
    <property type="match status" value="1"/>
</dbReference>
<name>B0XFB8_CULQU</name>
<dbReference type="KEGG" id="cqu:CpipJ_CPIJ018180"/>
<gene>
    <name evidence="3" type="primary">6052001</name>
    <name evidence="2" type="ORF">CpipJ_CPIJ018180</name>
</gene>
<dbReference type="VEuPathDB" id="VectorBase:CQUJHB010275"/>
<evidence type="ECO:0000313" key="3">
    <source>
        <dbReference type="EnsemblMetazoa" id="CPIJ018180-PA"/>
    </source>
</evidence>
<dbReference type="Proteomes" id="UP000002320">
    <property type="component" value="Unassembled WGS sequence"/>
</dbReference>
<dbReference type="SMART" id="SM01100">
    <property type="entry name" value="CRAL_TRIO_N"/>
    <property type="match status" value="1"/>
</dbReference>
<proteinExistence type="predicted"/>
<accession>B0XFB8</accession>
<reference evidence="3" key="2">
    <citation type="submission" date="2021-02" db="UniProtKB">
        <authorList>
            <consortium name="EnsemblMetazoa"/>
        </authorList>
    </citation>
    <scope>IDENTIFICATION</scope>
    <source>
        <strain evidence="3">JHB</strain>
    </source>
</reference>
<dbReference type="InterPro" id="IPR036865">
    <property type="entry name" value="CRAL-TRIO_dom_sf"/>
</dbReference>
<evidence type="ECO:0000259" key="1">
    <source>
        <dbReference type="SMART" id="SM01100"/>
    </source>
</evidence>
<evidence type="ECO:0000313" key="2">
    <source>
        <dbReference type="EMBL" id="EDS26691.1"/>
    </source>
</evidence>
<dbReference type="OrthoDB" id="6428558at2759"/>
<dbReference type="HOGENOM" id="CLU_046597_2_1_1"/>
<dbReference type="EnsemblMetazoa" id="CPIJ018180-RA">
    <property type="protein sequence ID" value="CPIJ018180-PA"/>
    <property type="gene ID" value="CPIJ018180"/>
</dbReference>
<dbReference type="GO" id="GO:0016020">
    <property type="term" value="C:membrane"/>
    <property type="evidence" value="ECO:0007669"/>
    <property type="project" value="TreeGrafter"/>
</dbReference>
<dbReference type="SUPFAM" id="SSF46938">
    <property type="entry name" value="CRAL/TRIO N-terminal domain"/>
    <property type="match status" value="1"/>
</dbReference>
<organism>
    <name type="scientific">Culex quinquefasciatus</name>
    <name type="common">Southern house mosquito</name>
    <name type="synonym">Culex pungens</name>
    <dbReference type="NCBI Taxonomy" id="7176"/>
    <lineage>
        <taxon>Eukaryota</taxon>
        <taxon>Metazoa</taxon>
        <taxon>Ecdysozoa</taxon>
        <taxon>Arthropoda</taxon>
        <taxon>Hexapoda</taxon>
        <taxon>Insecta</taxon>
        <taxon>Pterygota</taxon>
        <taxon>Neoptera</taxon>
        <taxon>Endopterygota</taxon>
        <taxon>Diptera</taxon>
        <taxon>Nematocera</taxon>
        <taxon>Culicoidea</taxon>
        <taxon>Culicidae</taxon>
        <taxon>Culicinae</taxon>
        <taxon>Culicini</taxon>
        <taxon>Culex</taxon>
        <taxon>Culex</taxon>
    </lineage>
</organism>
<dbReference type="InterPro" id="IPR036273">
    <property type="entry name" value="CRAL/TRIO_N_dom_sf"/>
</dbReference>
<dbReference type="EMBL" id="DS232913">
    <property type="protein sequence ID" value="EDS26691.1"/>
    <property type="molecule type" value="Genomic_DNA"/>
</dbReference>
<feature type="domain" description="CRAL/TRIO N-terminal" evidence="1">
    <location>
        <begin position="63"/>
        <end position="88"/>
    </location>
</feature>
<evidence type="ECO:0000313" key="4">
    <source>
        <dbReference type="Proteomes" id="UP000002320"/>
    </source>
</evidence>
<dbReference type="PANTHER" id="PTHR10174:SF166">
    <property type="entry name" value="LD40136P"/>
    <property type="match status" value="1"/>
</dbReference>
<dbReference type="AlphaFoldDB" id="B0XFB8"/>
<reference evidence="2" key="1">
    <citation type="submission" date="2007-03" db="EMBL/GenBank/DDBJ databases">
        <title>Annotation of Culex pipiens quinquefasciatus.</title>
        <authorList>
            <consortium name="The Broad Institute Genome Sequencing Platform"/>
            <person name="Atkinson P.W."/>
            <person name="Hemingway J."/>
            <person name="Christensen B.M."/>
            <person name="Higgs S."/>
            <person name="Kodira C."/>
            <person name="Hannick L."/>
            <person name="Megy K."/>
            <person name="O'Leary S."/>
            <person name="Pearson M."/>
            <person name="Haas B.J."/>
            <person name="Mauceli E."/>
            <person name="Wortman J.R."/>
            <person name="Lee N.H."/>
            <person name="Guigo R."/>
            <person name="Stanke M."/>
            <person name="Alvarado L."/>
            <person name="Amedeo P."/>
            <person name="Antoine C.H."/>
            <person name="Arensburger P."/>
            <person name="Bidwell S.L."/>
            <person name="Crawford M."/>
            <person name="Camaro F."/>
            <person name="Devon K."/>
            <person name="Engels R."/>
            <person name="Hammond M."/>
            <person name="Howarth C."/>
            <person name="Koehrsen M."/>
            <person name="Lawson D."/>
            <person name="Montgomery P."/>
            <person name="Nene V."/>
            <person name="Nusbaum C."/>
            <person name="Puiu D."/>
            <person name="Romero-Severson J."/>
            <person name="Severson D.W."/>
            <person name="Shumway M."/>
            <person name="Sisk P."/>
            <person name="Stolte C."/>
            <person name="Zeng Q."/>
            <person name="Eisenstadt E."/>
            <person name="Fraser-Liggett C."/>
            <person name="Strausberg R."/>
            <person name="Galagan J."/>
            <person name="Birren B."/>
            <person name="Collins F.H."/>
        </authorList>
    </citation>
    <scope>NUCLEOTIDE SEQUENCE [LARGE SCALE GENOMIC DNA]</scope>
    <source>
        <strain evidence="2">JHB</strain>
    </source>
</reference>
<dbReference type="STRING" id="7176.B0XFB8"/>
<dbReference type="GO" id="GO:1902936">
    <property type="term" value="F:phosphatidylinositol bisphosphate binding"/>
    <property type="evidence" value="ECO:0007669"/>
    <property type="project" value="TreeGrafter"/>
</dbReference>
<dbReference type="InterPro" id="IPR011074">
    <property type="entry name" value="CRAL/TRIO_N_dom"/>
</dbReference>
<dbReference type="PANTHER" id="PTHR10174">
    <property type="entry name" value="ALPHA-TOCOPHEROL TRANSFER PROTEIN-RELATED"/>
    <property type="match status" value="1"/>
</dbReference>
<dbReference type="InParanoid" id="B0XFB8"/>
<keyword evidence="4" id="KW-1185">Reference proteome</keyword>
<dbReference type="VEuPathDB" id="VectorBase:CPIJ018180"/>
<protein>
    <recommendedName>
        <fullName evidence="1">CRAL/TRIO N-terminal domain-containing protein</fullName>
    </recommendedName>
</protein>
<dbReference type="eggNOG" id="KOG1471">
    <property type="taxonomic scope" value="Eukaryota"/>
</dbReference>
<dbReference type="SUPFAM" id="SSF52087">
    <property type="entry name" value="CRAL/TRIO domain"/>
    <property type="match status" value="1"/>
</dbReference>